<organism evidence="3 4">
    <name type="scientific">Salinibacillus aidingensis</name>
    <dbReference type="NCBI Taxonomy" id="237684"/>
    <lineage>
        <taxon>Bacteria</taxon>
        <taxon>Bacillati</taxon>
        <taxon>Bacillota</taxon>
        <taxon>Bacilli</taxon>
        <taxon>Bacillales</taxon>
        <taxon>Bacillaceae</taxon>
        <taxon>Salinibacillus</taxon>
    </lineage>
</organism>
<keyword evidence="4" id="KW-1185">Reference proteome</keyword>
<dbReference type="InterPro" id="IPR003477">
    <property type="entry name" value="PemK-like"/>
</dbReference>
<comment type="caution">
    <text evidence="3">The sequence shown here is derived from an EMBL/GenBank/DDBJ whole genome shotgun (WGS) entry which is preliminary data.</text>
</comment>
<dbReference type="Gene3D" id="2.30.30.110">
    <property type="match status" value="1"/>
</dbReference>
<sequence>MSSRMKQGDVWLADVLFKGTRQTKQRPVIIVGNELALDVDVIIAPVTSQQPGNQFDVVLEYWNEAGLLKPSMARTSKIISVHGPELKRQIGELHKHDLERVLHMCRN</sequence>
<comment type="similarity">
    <text evidence="1">Belongs to the PemK/MazF family.</text>
</comment>
<accession>A0ABP3KQX6</accession>
<evidence type="ECO:0000313" key="4">
    <source>
        <dbReference type="Proteomes" id="UP001500880"/>
    </source>
</evidence>
<reference evidence="4" key="1">
    <citation type="journal article" date="2019" name="Int. J. Syst. Evol. Microbiol.">
        <title>The Global Catalogue of Microorganisms (GCM) 10K type strain sequencing project: providing services to taxonomists for standard genome sequencing and annotation.</title>
        <authorList>
            <consortium name="The Broad Institute Genomics Platform"/>
            <consortium name="The Broad Institute Genome Sequencing Center for Infectious Disease"/>
            <person name="Wu L."/>
            <person name="Ma J."/>
        </authorList>
    </citation>
    <scope>NUCLEOTIDE SEQUENCE [LARGE SCALE GENOMIC DNA]</scope>
    <source>
        <strain evidence="4">JCM 12389</strain>
    </source>
</reference>
<protein>
    <recommendedName>
        <fullName evidence="5">mRNA interferase MazF</fullName>
    </recommendedName>
</protein>
<evidence type="ECO:0008006" key="5">
    <source>
        <dbReference type="Google" id="ProtNLM"/>
    </source>
</evidence>
<dbReference type="InterPro" id="IPR011067">
    <property type="entry name" value="Plasmid_toxin/cell-grow_inhib"/>
</dbReference>
<evidence type="ECO:0000256" key="2">
    <source>
        <dbReference type="ARBA" id="ARBA00022649"/>
    </source>
</evidence>
<dbReference type="Proteomes" id="UP001500880">
    <property type="component" value="Unassembled WGS sequence"/>
</dbReference>
<dbReference type="PANTHER" id="PTHR33988:SF2">
    <property type="entry name" value="ENDORIBONUCLEASE MAZF"/>
    <property type="match status" value="1"/>
</dbReference>
<gene>
    <name evidence="3" type="ORF">GCM10008986_08080</name>
</gene>
<dbReference type="EMBL" id="BAAADO010000002">
    <property type="protein sequence ID" value="GAA0485198.1"/>
    <property type="molecule type" value="Genomic_DNA"/>
</dbReference>
<evidence type="ECO:0000313" key="3">
    <source>
        <dbReference type="EMBL" id="GAA0485198.1"/>
    </source>
</evidence>
<evidence type="ECO:0000256" key="1">
    <source>
        <dbReference type="ARBA" id="ARBA00007521"/>
    </source>
</evidence>
<proteinExistence type="inferred from homology"/>
<keyword evidence="2" id="KW-1277">Toxin-antitoxin system</keyword>
<dbReference type="SUPFAM" id="SSF50118">
    <property type="entry name" value="Cell growth inhibitor/plasmid maintenance toxic component"/>
    <property type="match status" value="1"/>
</dbReference>
<name>A0ABP3KQX6_9BACI</name>
<dbReference type="PANTHER" id="PTHR33988">
    <property type="entry name" value="ENDORIBONUCLEASE MAZF-RELATED"/>
    <property type="match status" value="1"/>
</dbReference>
<dbReference type="Pfam" id="PF02452">
    <property type="entry name" value="PemK_toxin"/>
    <property type="match status" value="1"/>
</dbReference>